<dbReference type="AlphaFoldDB" id="A0A2C9KHA4"/>
<organism evidence="2 3">
    <name type="scientific">Biomphalaria glabrata</name>
    <name type="common">Bloodfluke planorb</name>
    <name type="synonym">Freshwater snail</name>
    <dbReference type="NCBI Taxonomy" id="6526"/>
    <lineage>
        <taxon>Eukaryota</taxon>
        <taxon>Metazoa</taxon>
        <taxon>Spiralia</taxon>
        <taxon>Lophotrochozoa</taxon>
        <taxon>Mollusca</taxon>
        <taxon>Gastropoda</taxon>
        <taxon>Heterobranchia</taxon>
        <taxon>Euthyneura</taxon>
        <taxon>Panpulmonata</taxon>
        <taxon>Hygrophila</taxon>
        <taxon>Lymnaeoidea</taxon>
        <taxon>Planorbidae</taxon>
        <taxon>Biomphalaria</taxon>
    </lineage>
</organism>
<sequence length="123" mass="13446">MKAIGAKNTITQETTSENDCHLVSQPKSRKRPLEINQENTAENKKTLLNIFLGCKILLPCDTPDYKQLKRYIIAFDGDIVPEFDVKSATHIIGSSKVSVAKCLGLVEASSSGLYMDASKGAPF</sequence>
<dbReference type="SUPFAM" id="SSF52113">
    <property type="entry name" value="BRCT domain"/>
    <property type="match status" value="1"/>
</dbReference>
<protein>
    <recommendedName>
        <fullName evidence="1">DNA ligase 3 BRCT domain-containing protein</fullName>
    </recommendedName>
</protein>
<gene>
    <name evidence="2" type="primary">106076097</name>
</gene>
<dbReference type="VEuPathDB" id="VectorBase:BGLB019669"/>
<dbReference type="STRING" id="6526.A0A2C9KHA4"/>
<feature type="domain" description="DNA ligase 3 BRCT" evidence="1">
    <location>
        <begin position="46"/>
        <end position="99"/>
    </location>
</feature>
<accession>A0A2C9KHA4</accession>
<proteinExistence type="predicted"/>
<evidence type="ECO:0000313" key="3">
    <source>
        <dbReference type="Proteomes" id="UP000076420"/>
    </source>
</evidence>
<reference evidence="2" key="1">
    <citation type="submission" date="2020-05" db="UniProtKB">
        <authorList>
            <consortium name="EnsemblMetazoa"/>
        </authorList>
    </citation>
    <scope>IDENTIFICATION</scope>
    <source>
        <strain evidence="2">BB02</strain>
    </source>
</reference>
<dbReference type="InterPro" id="IPR031916">
    <property type="entry name" value="LIG3_BRCT"/>
</dbReference>
<dbReference type="EnsemblMetazoa" id="BGLB019669-RA">
    <property type="protein sequence ID" value="BGLB019669-PA"/>
    <property type="gene ID" value="BGLB019669"/>
</dbReference>
<name>A0A2C9KHA4_BIOGL</name>
<dbReference type="InterPro" id="IPR036420">
    <property type="entry name" value="BRCT_dom_sf"/>
</dbReference>
<dbReference type="VEuPathDB" id="VectorBase:BGLAX_027517"/>
<dbReference type="Proteomes" id="UP000076420">
    <property type="component" value="Unassembled WGS sequence"/>
</dbReference>
<dbReference type="Pfam" id="PF16759">
    <property type="entry name" value="LIG3_BRCT"/>
    <property type="match status" value="1"/>
</dbReference>
<dbReference type="KEGG" id="bgt:106076097"/>
<evidence type="ECO:0000259" key="1">
    <source>
        <dbReference type="Pfam" id="PF16759"/>
    </source>
</evidence>
<dbReference type="Gene3D" id="3.40.50.10190">
    <property type="entry name" value="BRCT domain"/>
    <property type="match status" value="1"/>
</dbReference>
<evidence type="ECO:0000313" key="2">
    <source>
        <dbReference type="EnsemblMetazoa" id="BGLB019669-PA"/>
    </source>
</evidence>